<accession>A0ABU4RHK0</accession>
<comment type="caution">
    <text evidence="1">The sequence shown here is derived from an EMBL/GenBank/DDBJ whole genome shotgun (WGS) entry which is preliminary data.</text>
</comment>
<keyword evidence="2" id="KW-1185">Reference proteome</keyword>
<proteinExistence type="predicted"/>
<protein>
    <submittedName>
        <fullName evidence="1">Uncharacterized protein</fullName>
    </submittedName>
</protein>
<name>A0ABU4RHK0_9FLAO</name>
<gene>
    <name evidence="1" type="ORF">SGQ83_16580</name>
</gene>
<evidence type="ECO:0000313" key="1">
    <source>
        <dbReference type="EMBL" id="MDX6190975.1"/>
    </source>
</evidence>
<dbReference type="Proteomes" id="UP001273350">
    <property type="component" value="Unassembled WGS sequence"/>
</dbReference>
<dbReference type="RefSeq" id="WP_255663689.1">
    <property type="nucleotide sequence ID" value="NZ_CP087134.1"/>
</dbReference>
<dbReference type="EMBL" id="JAWXVI010000008">
    <property type="protein sequence ID" value="MDX6190975.1"/>
    <property type="molecule type" value="Genomic_DNA"/>
</dbReference>
<sequence>MIKFIVTAILILVGFICKVMTIENKNTVSVSALTELIIKG</sequence>
<evidence type="ECO:0000313" key="2">
    <source>
        <dbReference type="Proteomes" id="UP001273350"/>
    </source>
</evidence>
<organism evidence="1 2">
    <name type="scientific">Flavobacterium cupriresistens</name>
    <dbReference type="NCBI Taxonomy" id="2893885"/>
    <lineage>
        <taxon>Bacteria</taxon>
        <taxon>Pseudomonadati</taxon>
        <taxon>Bacteroidota</taxon>
        <taxon>Flavobacteriia</taxon>
        <taxon>Flavobacteriales</taxon>
        <taxon>Flavobacteriaceae</taxon>
        <taxon>Flavobacterium</taxon>
    </lineage>
</organism>
<reference evidence="1 2" key="1">
    <citation type="submission" date="2023-11" db="EMBL/GenBank/DDBJ databases">
        <title>Unpublished Manusciprt.</title>
        <authorList>
            <person name="Saticioglu I.B."/>
            <person name="Ay H."/>
            <person name="Ajmi N."/>
            <person name="Altun S."/>
            <person name="Duman M."/>
        </authorList>
    </citation>
    <scope>NUCLEOTIDE SEQUENCE [LARGE SCALE GENOMIC DNA]</scope>
    <source>
        <strain evidence="1 2">Fl-318</strain>
    </source>
</reference>